<dbReference type="InterPro" id="IPR000792">
    <property type="entry name" value="Tscrpt_reg_LuxR_C"/>
</dbReference>
<dbReference type="AlphaFoldDB" id="A0A6P1T4V8"/>
<evidence type="ECO:0000313" key="3">
    <source>
        <dbReference type="EMBL" id="QHQ37047.1"/>
    </source>
</evidence>
<evidence type="ECO:0000256" key="1">
    <source>
        <dbReference type="SAM" id="Phobius"/>
    </source>
</evidence>
<proteinExistence type="predicted"/>
<gene>
    <name evidence="3" type="ORF">GO499_18595</name>
</gene>
<dbReference type="CDD" id="cd06170">
    <property type="entry name" value="LuxR_C_like"/>
    <property type="match status" value="1"/>
</dbReference>
<keyword evidence="1" id="KW-0812">Transmembrane</keyword>
<dbReference type="GO" id="GO:0006355">
    <property type="term" value="P:regulation of DNA-templated transcription"/>
    <property type="evidence" value="ECO:0007669"/>
    <property type="project" value="InterPro"/>
</dbReference>
<keyword evidence="4" id="KW-1185">Reference proteome</keyword>
<feature type="transmembrane region" description="Helical" evidence="1">
    <location>
        <begin position="49"/>
        <end position="69"/>
    </location>
</feature>
<name>A0A6P1T4V8_9RHOB</name>
<organism evidence="3 4">
    <name type="scientific">Algicella marina</name>
    <dbReference type="NCBI Taxonomy" id="2683284"/>
    <lineage>
        <taxon>Bacteria</taxon>
        <taxon>Pseudomonadati</taxon>
        <taxon>Pseudomonadota</taxon>
        <taxon>Alphaproteobacteria</taxon>
        <taxon>Rhodobacterales</taxon>
        <taxon>Paracoccaceae</taxon>
        <taxon>Algicella</taxon>
    </lineage>
</organism>
<dbReference type="Pfam" id="PF00196">
    <property type="entry name" value="GerE"/>
    <property type="match status" value="1"/>
</dbReference>
<dbReference type="Proteomes" id="UP000464495">
    <property type="component" value="Chromosome"/>
</dbReference>
<keyword evidence="1" id="KW-0472">Membrane</keyword>
<dbReference type="SUPFAM" id="SSF46894">
    <property type="entry name" value="C-terminal effector domain of the bipartite response regulators"/>
    <property type="match status" value="1"/>
</dbReference>
<dbReference type="RefSeq" id="WP_161863590.1">
    <property type="nucleotide sequence ID" value="NZ_CP046620.1"/>
</dbReference>
<dbReference type="GO" id="GO:0003677">
    <property type="term" value="F:DNA binding"/>
    <property type="evidence" value="ECO:0007669"/>
    <property type="project" value="InterPro"/>
</dbReference>
<dbReference type="EMBL" id="CP046620">
    <property type="protein sequence ID" value="QHQ37047.1"/>
    <property type="molecule type" value="Genomic_DNA"/>
</dbReference>
<feature type="domain" description="HTH luxR-type" evidence="2">
    <location>
        <begin position="100"/>
        <end position="157"/>
    </location>
</feature>
<keyword evidence="1" id="KW-1133">Transmembrane helix</keyword>
<dbReference type="KEGG" id="amaq:GO499_18595"/>
<dbReference type="InterPro" id="IPR036388">
    <property type="entry name" value="WH-like_DNA-bd_sf"/>
</dbReference>
<protein>
    <submittedName>
        <fullName evidence="3">Helix-turn-helix transcriptional regulator</fullName>
    </submittedName>
</protein>
<accession>A0A6P1T4V8</accession>
<dbReference type="SMART" id="SM00421">
    <property type="entry name" value="HTH_LUXR"/>
    <property type="match status" value="1"/>
</dbReference>
<feature type="transmembrane region" description="Helical" evidence="1">
    <location>
        <begin position="12"/>
        <end position="37"/>
    </location>
</feature>
<sequence>MAANKKLPPALLWIVLGLQVLCTGFFLWDMLASTVGLGSQPLPWRVHEFFQLAAGLGLLLGVMAGAVMLRMVLARNRRVEDQLRAASGAFADLMEERFAEWGLTAAERDVAIFTMKGFSNGEIAALRETREGTVKAQCTAIYRKAGVHGRAQLISLFIEDLMAAPGAAPQEPAEPETTLRAASNV</sequence>
<dbReference type="Gene3D" id="1.10.10.10">
    <property type="entry name" value="Winged helix-like DNA-binding domain superfamily/Winged helix DNA-binding domain"/>
    <property type="match status" value="1"/>
</dbReference>
<dbReference type="InterPro" id="IPR016032">
    <property type="entry name" value="Sig_transdc_resp-reg_C-effctor"/>
</dbReference>
<reference evidence="3 4" key="1">
    <citation type="submission" date="2019-12" db="EMBL/GenBank/DDBJ databases">
        <title>Complete genome sequence of Algicella marina strain 9Alg 56(T) isolated from the red alga Tichocarpus crinitus.</title>
        <authorList>
            <person name="Kim S.-G."/>
            <person name="Nedashkovskaya O.I."/>
        </authorList>
    </citation>
    <scope>NUCLEOTIDE SEQUENCE [LARGE SCALE GENOMIC DNA]</scope>
    <source>
        <strain evidence="3 4">9Alg 56</strain>
    </source>
</reference>
<evidence type="ECO:0000313" key="4">
    <source>
        <dbReference type="Proteomes" id="UP000464495"/>
    </source>
</evidence>
<evidence type="ECO:0000259" key="2">
    <source>
        <dbReference type="SMART" id="SM00421"/>
    </source>
</evidence>